<dbReference type="SMART" id="SM01026">
    <property type="entry name" value="Beach"/>
    <property type="match status" value="1"/>
</dbReference>
<dbReference type="InterPro" id="IPR015943">
    <property type="entry name" value="WD40/YVTN_repeat-like_dom_sf"/>
</dbReference>
<keyword evidence="3" id="KW-1185">Reference proteome</keyword>
<dbReference type="AlphaFoldDB" id="A0AAW1RF38"/>
<dbReference type="PANTHER" id="PTHR44662:SF1">
    <property type="entry name" value="WD REPEAT-CONTAINING PROTEIN 81"/>
    <property type="match status" value="1"/>
</dbReference>
<protein>
    <recommendedName>
        <fullName evidence="1">BEACH domain-containing protein</fullName>
    </recommendedName>
</protein>
<dbReference type="InterPro" id="IPR036322">
    <property type="entry name" value="WD40_repeat_dom_sf"/>
</dbReference>
<dbReference type="SMART" id="SM00320">
    <property type="entry name" value="WD40"/>
    <property type="match status" value="2"/>
</dbReference>
<name>A0AAW1RF38_9CHLO</name>
<reference evidence="2 3" key="1">
    <citation type="journal article" date="2024" name="Nat. Commun.">
        <title>Phylogenomics reveals the evolutionary origins of lichenization in chlorophyte algae.</title>
        <authorList>
            <person name="Puginier C."/>
            <person name="Libourel C."/>
            <person name="Otte J."/>
            <person name="Skaloud P."/>
            <person name="Haon M."/>
            <person name="Grisel S."/>
            <person name="Petersen M."/>
            <person name="Berrin J.G."/>
            <person name="Delaux P.M."/>
            <person name="Dal Grande F."/>
            <person name="Keller J."/>
        </authorList>
    </citation>
    <scope>NUCLEOTIDE SEQUENCE [LARGE SCALE GENOMIC DNA]</scope>
    <source>
        <strain evidence="2 3">SAG 245.80</strain>
    </source>
</reference>
<gene>
    <name evidence="2" type="ORF">WJX81_000569</name>
</gene>
<feature type="domain" description="BEACH" evidence="1">
    <location>
        <begin position="89"/>
        <end position="368"/>
    </location>
</feature>
<accession>A0AAW1RF38</accession>
<dbReference type="SUPFAM" id="SSF81837">
    <property type="entry name" value="BEACH domain"/>
    <property type="match status" value="1"/>
</dbReference>
<dbReference type="InterPro" id="IPR000409">
    <property type="entry name" value="BEACH_dom"/>
</dbReference>
<dbReference type="Gene3D" id="2.130.10.10">
    <property type="entry name" value="YVTN repeat-like/Quinoprotein amine dehydrogenase"/>
    <property type="match status" value="2"/>
</dbReference>
<dbReference type="Gene3D" id="1.10.1540.10">
    <property type="entry name" value="BEACH domain"/>
    <property type="match status" value="1"/>
</dbReference>
<dbReference type="Proteomes" id="UP001445335">
    <property type="component" value="Unassembled WGS sequence"/>
</dbReference>
<dbReference type="EMBL" id="JALJOU010000044">
    <property type="protein sequence ID" value="KAK9831842.1"/>
    <property type="molecule type" value="Genomic_DNA"/>
</dbReference>
<organism evidence="2 3">
    <name type="scientific">Elliptochloris bilobata</name>
    <dbReference type="NCBI Taxonomy" id="381761"/>
    <lineage>
        <taxon>Eukaryota</taxon>
        <taxon>Viridiplantae</taxon>
        <taxon>Chlorophyta</taxon>
        <taxon>core chlorophytes</taxon>
        <taxon>Trebouxiophyceae</taxon>
        <taxon>Trebouxiophyceae incertae sedis</taxon>
        <taxon>Elliptochloris clade</taxon>
        <taxon>Elliptochloris</taxon>
    </lineage>
</organism>
<evidence type="ECO:0000259" key="1">
    <source>
        <dbReference type="PROSITE" id="PS50197"/>
    </source>
</evidence>
<dbReference type="InterPro" id="IPR001680">
    <property type="entry name" value="WD40_rpt"/>
</dbReference>
<dbReference type="InterPro" id="IPR052651">
    <property type="entry name" value="WDR81"/>
</dbReference>
<proteinExistence type="predicted"/>
<dbReference type="SUPFAM" id="SSF50978">
    <property type="entry name" value="WD40 repeat-like"/>
    <property type="match status" value="1"/>
</dbReference>
<dbReference type="Pfam" id="PF02138">
    <property type="entry name" value="Beach"/>
    <property type="match status" value="1"/>
</dbReference>
<sequence>MGNAPSVCDVQAALQADFQGQLIYKFCLPGSSYAAGGHAVRRLWIVARRAPYTLGALLRFSPGALGGDGARRLLLWQALRALAAAHAAGLSRAGDIRPDHVLVSGSGRLSSYDYLLHLNRLAGRRWGDPCFHPILPWVLDMSQPPEPAMHSAPKAGEHVAGWRDLGRTKWRLAKGDQQLDFTFSSAERPHHVSGEALSELALCIYKARRLPVAELQRVVRAAFQPREYPASVARLVAWTPDEAIPEFFSDPAVFTSHHAQMADLAVPAWAAGPADFVARHRAALESARASAAIHLWIDLTFGHQLAGAAAVAAKNRWAGPGLGPAHTACPFVADVAAFGQLAVQVEERRLVLDPPAGDLQAWRARVARLPPAAAALAAACLAPGEGRPLAAALLRCDYFSQHGSAAGGGDEGLSGFQALLAAALACPDRRVARERILPLAARLIAAGCGGARSSTRAAAALLRPPALPAMVKAAGAAPFLTSVLPAVLDALCGGPPPLAQAAAEAMVPLAGALPRPAALQALLRPLLARLAGPPDVALALIALGSALGYWDLVYLLYPEAAEAVGLGPLHGIVPTWPEVEKTLAARYGWSAAAAPGPRLPAAAERAAAAALADRAARVSPAAAYGTLRLGPWEAAGEARRAEATTARLIEGLGWSSPSVTTWDLQSAAEPALGKPGRTSTGNEPFPGFDLGSSPRAGNKHDWAWLPASGGDDPGEWGDVRVWGDPYSSGLGSGGAGTPERPWRLRAAAVHGWRAHREGMAALTALPGEGGFVTVGAGRGADVLRVWDLASCSAGAQYRGHQAAVTGLAVLPGPAQLVASVDAAGALHLWSAANGVLARRFAEPSVLSGAGPPGTGWGLQSAANGVSPAASAAAAALSTGEAAAAGQGFDSGFLCVAAAERNGCDWLLAGAGGARLRWVDPEQGTLAADVVLARRGQLQEAAQVTCIGFAAEEGGGGSPGSGAVAAAGLASGHAALADARVGDVAALWRVHGGTVSAVCCQGTSALLTGSQEGALKLWDLRKLGGPDGAKGSPAPLHAFAPFKAPVGGAALLGGDAIAWGAGADRPLAVLSLAPPYGEAATQVRLDGGVAPGLGWSASGGTVTGGSPSAVLVGAAILPLSRLLLLGTSDGYVRVCC</sequence>
<dbReference type="PROSITE" id="PS50197">
    <property type="entry name" value="BEACH"/>
    <property type="match status" value="1"/>
</dbReference>
<evidence type="ECO:0000313" key="3">
    <source>
        <dbReference type="Proteomes" id="UP001445335"/>
    </source>
</evidence>
<dbReference type="PANTHER" id="PTHR44662">
    <property type="entry name" value="WD REPEAT-CONTAINING PROTEIN 81"/>
    <property type="match status" value="1"/>
</dbReference>
<comment type="caution">
    <text evidence="2">The sequence shown here is derived from an EMBL/GenBank/DDBJ whole genome shotgun (WGS) entry which is preliminary data.</text>
</comment>
<evidence type="ECO:0000313" key="2">
    <source>
        <dbReference type="EMBL" id="KAK9831842.1"/>
    </source>
</evidence>
<dbReference type="InterPro" id="IPR036372">
    <property type="entry name" value="BEACH_dom_sf"/>
</dbReference>